<dbReference type="AlphaFoldDB" id="A0AB34G4Y6"/>
<proteinExistence type="predicted"/>
<keyword evidence="2" id="KW-1185">Reference proteome</keyword>
<gene>
    <name evidence="1" type="ORF">O9K51_00049</name>
</gene>
<evidence type="ECO:0000313" key="2">
    <source>
        <dbReference type="Proteomes" id="UP001163105"/>
    </source>
</evidence>
<sequence length="185" mass="21441">MPSNKDRLYIALYARGGEPKMPGLEDTYHLAFIVGPKSESAPNSQGTRFHAKEALLYVGEPPTLQWTWAYEERPISLHPTQMLLVRVIVGKVRDRERLCAAFRRNPLQPDVPGWNCVEWAKEAFQEAVLDRRALDKAAPSWELLRDTAMWYVEKKKLEHRFDGQRQYDQALAATWDMFDGREINP</sequence>
<comment type="caution">
    <text evidence="1">The sequence shown here is derived from an EMBL/GenBank/DDBJ whole genome shotgun (WGS) entry which is preliminary data.</text>
</comment>
<dbReference type="Pfam" id="PF21858">
    <property type="entry name" value="DUF6914"/>
    <property type="match status" value="1"/>
</dbReference>
<name>A0AB34G4Y6_9HYPO</name>
<accession>A0AB34G4Y6</accession>
<dbReference type="Proteomes" id="UP001163105">
    <property type="component" value="Unassembled WGS sequence"/>
</dbReference>
<dbReference type="EMBL" id="JAQHRD010000001">
    <property type="protein sequence ID" value="KAJ6445290.1"/>
    <property type="molecule type" value="Genomic_DNA"/>
</dbReference>
<evidence type="ECO:0000313" key="1">
    <source>
        <dbReference type="EMBL" id="KAJ6445290.1"/>
    </source>
</evidence>
<organism evidence="1 2">
    <name type="scientific">Purpureocillium lavendulum</name>
    <dbReference type="NCBI Taxonomy" id="1247861"/>
    <lineage>
        <taxon>Eukaryota</taxon>
        <taxon>Fungi</taxon>
        <taxon>Dikarya</taxon>
        <taxon>Ascomycota</taxon>
        <taxon>Pezizomycotina</taxon>
        <taxon>Sordariomycetes</taxon>
        <taxon>Hypocreomycetidae</taxon>
        <taxon>Hypocreales</taxon>
        <taxon>Ophiocordycipitaceae</taxon>
        <taxon>Purpureocillium</taxon>
    </lineage>
</organism>
<reference evidence="1" key="1">
    <citation type="submission" date="2023-01" db="EMBL/GenBank/DDBJ databases">
        <title>The growth and conidiation of Purpureocillium lavendulum are regulated by nitrogen source and histone H3K14 acetylation.</title>
        <authorList>
            <person name="Tang P."/>
            <person name="Han J."/>
            <person name="Zhang C."/>
            <person name="Tang P."/>
            <person name="Qi F."/>
            <person name="Zhang K."/>
            <person name="Liang L."/>
        </authorList>
    </citation>
    <scope>NUCLEOTIDE SEQUENCE</scope>
    <source>
        <strain evidence="1">YMF1.00683</strain>
    </source>
</reference>
<dbReference type="InterPro" id="IPR054208">
    <property type="entry name" value="DUF6914"/>
</dbReference>
<protein>
    <submittedName>
        <fullName evidence="1">Uncharacterized protein</fullName>
    </submittedName>
</protein>